<dbReference type="InParanoid" id="A0A6P6YEX0"/>
<keyword evidence="2" id="KW-1185">Reference proteome</keyword>
<name>A0A6P6YEX0_DERPT</name>
<proteinExistence type="predicted"/>
<keyword evidence="1" id="KW-0812">Transmembrane</keyword>
<protein>
    <submittedName>
        <fullName evidence="3">Uncharacterized protein LOC113797284</fullName>
    </submittedName>
</protein>
<dbReference type="KEGG" id="dpte:113797284"/>
<evidence type="ECO:0000313" key="2">
    <source>
        <dbReference type="Proteomes" id="UP000515146"/>
    </source>
</evidence>
<dbReference type="RefSeq" id="XP_027203441.1">
    <property type="nucleotide sequence ID" value="XM_027347640.1"/>
</dbReference>
<keyword evidence="1" id="KW-1133">Transmembrane helix</keyword>
<dbReference type="AlphaFoldDB" id="A0A6P6YEX0"/>
<sequence>MKIFIMNDPNECLVCLFAFIFESSWKMALPSNMIFLYIFNFILMTISEIRTNNEMITTATQKDHICESLKNNNSTEFHIVAIGTTSKRILVIANQSFVYDVRINSLDEAHDKLHLPTK</sequence>
<reference evidence="3" key="1">
    <citation type="submission" date="2025-08" db="UniProtKB">
        <authorList>
            <consortium name="RefSeq"/>
        </authorList>
    </citation>
    <scope>IDENTIFICATION</scope>
    <source>
        <strain evidence="3">Airmid</strain>
    </source>
</reference>
<keyword evidence="1" id="KW-0472">Membrane</keyword>
<evidence type="ECO:0000313" key="3">
    <source>
        <dbReference type="RefSeq" id="XP_027203441.1"/>
    </source>
</evidence>
<dbReference type="Proteomes" id="UP000515146">
    <property type="component" value="Unplaced"/>
</dbReference>
<organism evidence="2 3">
    <name type="scientific">Dermatophagoides pteronyssinus</name>
    <name type="common">European house dust mite</name>
    <dbReference type="NCBI Taxonomy" id="6956"/>
    <lineage>
        <taxon>Eukaryota</taxon>
        <taxon>Metazoa</taxon>
        <taxon>Ecdysozoa</taxon>
        <taxon>Arthropoda</taxon>
        <taxon>Chelicerata</taxon>
        <taxon>Arachnida</taxon>
        <taxon>Acari</taxon>
        <taxon>Acariformes</taxon>
        <taxon>Sarcoptiformes</taxon>
        <taxon>Astigmata</taxon>
        <taxon>Psoroptidia</taxon>
        <taxon>Analgoidea</taxon>
        <taxon>Pyroglyphidae</taxon>
        <taxon>Dermatophagoidinae</taxon>
        <taxon>Dermatophagoides</taxon>
    </lineage>
</organism>
<evidence type="ECO:0000256" key="1">
    <source>
        <dbReference type="SAM" id="Phobius"/>
    </source>
</evidence>
<accession>A0A6P6YEX0</accession>
<feature type="transmembrane region" description="Helical" evidence="1">
    <location>
        <begin position="27"/>
        <end position="46"/>
    </location>
</feature>
<gene>
    <name evidence="3" type="primary">LOC113797284</name>
</gene>